<accession>A0A9N7YAM6</accession>
<evidence type="ECO:0000256" key="1">
    <source>
        <dbReference type="SAM" id="MobiDB-lite"/>
    </source>
</evidence>
<feature type="compositionally biased region" description="Pro residues" evidence="1">
    <location>
        <begin position="178"/>
        <end position="190"/>
    </location>
</feature>
<feature type="compositionally biased region" description="Pro residues" evidence="1">
    <location>
        <begin position="11"/>
        <end position="22"/>
    </location>
</feature>
<dbReference type="EMBL" id="CADEAL010000338">
    <property type="protein sequence ID" value="CAB1418758.1"/>
    <property type="molecule type" value="Genomic_DNA"/>
</dbReference>
<sequence length="223" mass="23642">MNSCTTFTTSPSPPPPPPPPSPSITTITSPPHPSPPAPPLLQHLLSILSVSVVITSSCLCFSSRQEEEEEEEEGSADTSAALSLHSTEQAPVCGTIHPSHPDAAPRMSGLALRGSGRVGADALAPRRRRRRRAGRCSCSAPSHSYPNILQRLRLEVSPSCSLVPPSRIQSVQSVQTVQPPPPTPPRPLPLPSMHHTHFVEAGQAAGRHTVDLTQTEGGLTDQD</sequence>
<evidence type="ECO:0000313" key="2">
    <source>
        <dbReference type="EMBL" id="CAB1418758.1"/>
    </source>
</evidence>
<dbReference type="Proteomes" id="UP001153269">
    <property type="component" value="Unassembled WGS sequence"/>
</dbReference>
<feature type="region of interest" description="Disordered" evidence="1">
    <location>
        <begin position="91"/>
        <end position="136"/>
    </location>
</feature>
<feature type="compositionally biased region" description="Pro residues" evidence="1">
    <location>
        <begin position="30"/>
        <end position="39"/>
    </location>
</feature>
<reference evidence="2" key="1">
    <citation type="submission" date="2020-03" db="EMBL/GenBank/DDBJ databases">
        <authorList>
            <person name="Weist P."/>
        </authorList>
    </citation>
    <scope>NUCLEOTIDE SEQUENCE</scope>
</reference>
<keyword evidence="3" id="KW-1185">Reference proteome</keyword>
<feature type="compositionally biased region" description="Low complexity" evidence="1">
    <location>
        <begin position="1"/>
        <end position="10"/>
    </location>
</feature>
<name>A0A9N7YAM6_PLEPL</name>
<feature type="region of interest" description="Disordered" evidence="1">
    <location>
        <begin position="170"/>
        <end position="223"/>
    </location>
</feature>
<feature type="compositionally biased region" description="Basic residues" evidence="1">
    <location>
        <begin position="125"/>
        <end position="134"/>
    </location>
</feature>
<evidence type="ECO:0000313" key="3">
    <source>
        <dbReference type="Proteomes" id="UP001153269"/>
    </source>
</evidence>
<feature type="region of interest" description="Disordered" evidence="1">
    <location>
        <begin position="1"/>
        <end position="39"/>
    </location>
</feature>
<gene>
    <name evidence="2" type="ORF">PLEPLA_LOCUS6584</name>
</gene>
<proteinExistence type="predicted"/>
<dbReference type="AlphaFoldDB" id="A0A9N7YAM6"/>
<protein>
    <submittedName>
        <fullName evidence="2">Uncharacterized protein</fullName>
    </submittedName>
</protein>
<organism evidence="2 3">
    <name type="scientific">Pleuronectes platessa</name>
    <name type="common">European plaice</name>
    <dbReference type="NCBI Taxonomy" id="8262"/>
    <lineage>
        <taxon>Eukaryota</taxon>
        <taxon>Metazoa</taxon>
        <taxon>Chordata</taxon>
        <taxon>Craniata</taxon>
        <taxon>Vertebrata</taxon>
        <taxon>Euteleostomi</taxon>
        <taxon>Actinopterygii</taxon>
        <taxon>Neopterygii</taxon>
        <taxon>Teleostei</taxon>
        <taxon>Neoteleostei</taxon>
        <taxon>Acanthomorphata</taxon>
        <taxon>Carangaria</taxon>
        <taxon>Pleuronectiformes</taxon>
        <taxon>Pleuronectoidei</taxon>
        <taxon>Pleuronectidae</taxon>
        <taxon>Pleuronectes</taxon>
    </lineage>
</organism>
<comment type="caution">
    <text evidence="2">The sequence shown here is derived from an EMBL/GenBank/DDBJ whole genome shotgun (WGS) entry which is preliminary data.</text>
</comment>